<feature type="domain" description="KTSC" evidence="1">
    <location>
        <begin position="8"/>
        <end position="64"/>
    </location>
</feature>
<dbReference type="InterPro" id="IPR025309">
    <property type="entry name" value="KTSC_dom"/>
</dbReference>
<organism evidence="2 3">
    <name type="scientific">Azospira oryzae (strain ATCC BAA-33 / DSM 13638 / PS)</name>
    <name type="common">Dechlorosoma suillum</name>
    <dbReference type="NCBI Taxonomy" id="640081"/>
    <lineage>
        <taxon>Bacteria</taxon>
        <taxon>Pseudomonadati</taxon>
        <taxon>Pseudomonadota</taxon>
        <taxon>Betaproteobacteria</taxon>
        <taxon>Rhodocyclales</taxon>
        <taxon>Rhodocyclaceae</taxon>
        <taxon>Azospira</taxon>
    </lineage>
</organism>
<sequence>MNREPVASSTIVTIGYDEPSQTLEVEFKSGGIYQYYNVPQGLVDGLMQASSKGQFLHYQIKNAYPYSRIG</sequence>
<dbReference type="Pfam" id="PF13619">
    <property type="entry name" value="KTSC"/>
    <property type="match status" value="1"/>
</dbReference>
<dbReference type="RefSeq" id="WP_014236012.1">
    <property type="nucleotide sequence ID" value="NC_016616.1"/>
</dbReference>
<accession>G8QIF1</accession>
<protein>
    <recommendedName>
        <fullName evidence="1">KTSC domain-containing protein</fullName>
    </recommendedName>
</protein>
<dbReference type="EMBL" id="CP003153">
    <property type="protein sequence ID" value="AEV25311.1"/>
    <property type="molecule type" value="Genomic_DNA"/>
</dbReference>
<dbReference type="STRING" id="640081.Dsui_0905"/>
<evidence type="ECO:0000259" key="1">
    <source>
        <dbReference type="Pfam" id="PF13619"/>
    </source>
</evidence>
<dbReference type="HOGENOM" id="CLU_174765_0_1_4"/>
<name>G8QIF1_AZOOP</name>
<dbReference type="Proteomes" id="UP000005633">
    <property type="component" value="Chromosome"/>
</dbReference>
<dbReference type="AlphaFoldDB" id="G8QIF1"/>
<reference evidence="2 3" key="1">
    <citation type="journal article" date="2012" name="J. Bacteriol.">
        <title>Complete genome sequence of the anaerobic perchlorate-reducing bacterium Azospira suillum strain PS.</title>
        <authorList>
            <person name="Byrne-Bailey K.G."/>
            <person name="Coates J.D."/>
        </authorList>
    </citation>
    <scope>NUCLEOTIDE SEQUENCE [LARGE SCALE GENOMIC DNA]</scope>
    <source>
        <strain evidence="3">ATCC BAA-33 / DSM 13638 / PS</strain>
    </source>
</reference>
<dbReference type="OrthoDB" id="8612029at2"/>
<proteinExistence type="predicted"/>
<dbReference type="KEGG" id="dsu:Dsui_0905"/>
<gene>
    <name evidence="2" type="ordered locus">Dsui_0905</name>
</gene>
<evidence type="ECO:0000313" key="2">
    <source>
        <dbReference type="EMBL" id="AEV25311.1"/>
    </source>
</evidence>
<dbReference type="eggNOG" id="COG0433">
    <property type="taxonomic scope" value="Bacteria"/>
</dbReference>
<evidence type="ECO:0000313" key="3">
    <source>
        <dbReference type="Proteomes" id="UP000005633"/>
    </source>
</evidence>